<keyword evidence="2" id="KW-1185">Reference proteome</keyword>
<comment type="caution">
    <text evidence="1">The sequence shown here is derived from an EMBL/GenBank/DDBJ whole genome shotgun (WGS) entry which is preliminary data.</text>
</comment>
<organism evidence="1 2">
    <name type="scientific">Arthrobacter parietis</name>
    <dbReference type="NCBI Taxonomy" id="271434"/>
    <lineage>
        <taxon>Bacteria</taxon>
        <taxon>Bacillati</taxon>
        <taxon>Actinomycetota</taxon>
        <taxon>Actinomycetes</taxon>
        <taxon>Micrococcales</taxon>
        <taxon>Micrococcaceae</taxon>
        <taxon>Arthrobacter</taxon>
    </lineage>
</organism>
<dbReference type="Proteomes" id="UP001500974">
    <property type="component" value="Unassembled WGS sequence"/>
</dbReference>
<name>A0ABN3AQP3_9MICC</name>
<evidence type="ECO:0000313" key="1">
    <source>
        <dbReference type="EMBL" id="GAA2173545.1"/>
    </source>
</evidence>
<reference evidence="1 2" key="1">
    <citation type="journal article" date="2019" name="Int. J. Syst. Evol. Microbiol.">
        <title>The Global Catalogue of Microorganisms (GCM) 10K type strain sequencing project: providing services to taxonomists for standard genome sequencing and annotation.</title>
        <authorList>
            <consortium name="The Broad Institute Genomics Platform"/>
            <consortium name="The Broad Institute Genome Sequencing Center for Infectious Disease"/>
            <person name="Wu L."/>
            <person name="Ma J."/>
        </authorList>
    </citation>
    <scope>NUCLEOTIDE SEQUENCE [LARGE SCALE GENOMIC DNA]</scope>
    <source>
        <strain evidence="1 2">JCM 14917</strain>
    </source>
</reference>
<gene>
    <name evidence="1" type="ORF">GCM10009784_08280</name>
</gene>
<protein>
    <submittedName>
        <fullName evidence="1">Uncharacterized protein</fullName>
    </submittedName>
</protein>
<dbReference type="EMBL" id="BAAAON010000001">
    <property type="protein sequence ID" value="GAA2173545.1"/>
    <property type="molecule type" value="Genomic_DNA"/>
</dbReference>
<proteinExistence type="predicted"/>
<dbReference type="InterPro" id="IPR046275">
    <property type="entry name" value="DUF6308"/>
</dbReference>
<dbReference type="RefSeq" id="WP_346027591.1">
    <property type="nucleotide sequence ID" value="NZ_BAAAON010000001.1"/>
</dbReference>
<dbReference type="Pfam" id="PF19827">
    <property type="entry name" value="DUF6308"/>
    <property type="match status" value="1"/>
</dbReference>
<accession>A0ABN3AQP3</accession>
<evidence type="ECO:0000313" key="2">
    <source>
        <dbReference type="Proteomes" id="UP001500974"/>
    </source>
</evidence>
<sequence length="221" mass="24005">MAELHPILTDAGFDDAVKKVGSYFHDPGKSGRKYYTGAYFDTWVGGGDGSTANELTGDDFVAVSMLSVFVPAEAAAGLQDKANEIRGLLAALPGGLDFTDLNRSGFDRHLGPDSAAQKLWDVLRSHGDSWGIGPTTASKLMARKRPALIPIYDSEVGPQMGLQNSALQWEKWFRTFQDDPGLGARLDRIGAKADVPHISRLRIMDVALWRYANDERPAPAS</sequence>